<keyword evidence="2" id="KW-0238">DNA-binding</keyword>
<name>A0ABT1JB78_ACTCY</name>
<keyword evidence="3" id="KW-1185">Reference proteome</keyword>
<dbReference type="InterPro" id="IPR000835">
    <property type="entry name" value="HTH_MarR-typ"/>
</dbReference>
<dbReference type="SUPFAM" id="SSF46785">
    <property type="entry name" value="Winged helix' DNA-binding domain"/>
    <property type="match status" value="1"/>
</dbReference>
<dbReference type="PROSITE" id="PS50995">
    <property type="entry name" value="HTH_MARR_2"/>
    <property type="match status" value="1"/>
</dbReference>
<dbReference type="Pfam" id="PF12802">
    <property type="entry name" value="MarR_2"/>
    <property type="match status" value="1"/>
</dbReference>
<dbReference type="PANTHER" id="PTHR33164:SF99">
    <property type="entry name" value="MARR FAMILY REGULATORY PROTEIN"/>
    <property type="match status" value="1"/>
</dbReference>
<protein>
    <submittedName>
        <fullName evidence="2">DNA-binding transcriptional regulator, MarR family</fullName>
    </submittedName>
</protein>
<accession>A0ABT1JB78</accession>
<gene>
    <name evidence="2" type="ORF">G443_000022</name>
</gene>
<dbReference type="GO" id="GO:0003677">
    <property type="term" value="F:DNA binding"/>
    <property type="evidence" value="ECO:0007669"/>
    <property type="project" value="UniProtKB-KW"/>
</dbReference>
<dbReference type="InterPro" id="IPR036388">
    <property type="entry name" value="WH-like_DNA-bd_sf"/>
</dbReference>
<dbReference type="InterPro" id="IPR039422">
    <property type="entry name" value="MarR/SlyA-like"/>
</dbReference>
<sequence>MTAARDAGLAADDEIITWWGLVIEGYHATQARIQAEIGERFDLAPASFDILIRLVRSPDHRMPMTRLAHEAALSSGGFTKVADRLVAADLIRRHRCDRDRRVTYAELTDHGLDIAKQVRAAGAEILRRRVLAPLGPGDSQRLADAMRALREANGDPQEERGVGRPGAC</sequence>
<evidence type="ECO:0000313" key="3">
    <source>
        <dbReference type="Proteomes" id="UP000791080"/>
    </source>
</evidence>
<reference evidence="2 3" key="1">
    <citation type="submission" date="2022-06" db="EMBL/GenBank/DDBJ databases">
        <title>Genomic Encyclopedia of Type Strains, Phase I: the one thousand microbial genomes (KMG-I) project.</title>
        <authorList>
            <person name="Kyrpides N."/>
        </authorList>
    </citation>
    <scope>NUCLEOTIDE SEQUENCE [LARGE SCALE GENOMIC DNA]</scope>
    <source>
        <strain evidence="2 3">DSM 43889</strain>
    </source>
</reference>
<organism evidence="2 3">
    <name type="scientific">Actinoalloteichus caeruleus DSM 43889</name>
    <dbReference type="NCBI Taxonomy" id="1120930"/>
    <lineage>
        <taxon>Bacteria</taxon>
        <taxon>Bacillati</taxon>
        <taxon>Actinomycetota</taxon>
        <taxon>Actinomycetes</taxon>
        <taxon>Pseudonocardiales</taxon>
        <taxon>Pseudonocardiaceae</taxon>
        <taxon>Actinoalloteichus</taxon>
        <taxon>Actinoalloteichus cyanogriseus</taxon>
    </lineage>
</organism>
<dbReference type="EMBL" id="AUBJ02000001">
    <property type="protein sequence ID" value="MCP2329752.1"/>
    <property type="molecule type" value="Genomic_DNA"/>
</dbReference>
<dbReference type="SMART" id="SM00347">
    <property type="entry name" value="HTH_MARR"/>
    <property type="match status" value="1"/>
</dbReference>
<evidence type="ECO:0000313" key="2">
    <source>
        <dbReference type="EMBL" id="MCP2329752.1"/>
    </source>
</evidence>
<dbReference type="RefSeq" id="WP_035292280.1">
    <property type="nucleotide sequence ID" value="NZ_AUBJ02000001.1"/>
</dbReference>
<evidence type="ECO:0000259" key="1">
    <source>
        <dbReference type="PROSITE" id="PS50995"/>
    </source>
</evidence>
<dbReference type="InterPro" id="IPR036390">
    <property type="entry name" value="WH_DNA-bd_sf"/>
</dbReference>
<comment type="caution">
    <text evidence="2">The sequence shown here is derived from an EMBL/GenBank/DDBJ whole genome shotgun (WGS) entry which is preliminary data.</text>
</comment>
<dbReference type="PANTHER" id="PTHR33164">
    <property type="entry name" value="TRANSCRIPTIONAL REGULATOR, MARR FAMILY"/>
    <property type="match status" value="1"/>
</dbReference>
<feature type="domain" description="HTH marR-type" evidence="1">
    <location>
        <begin position="1"/>
        <end position="151"/>
    </location>
</feature>
<dbReference type="Proteomes" id="UP000791080">
    <property type="component" value="Unassembled WGS sequence"/>
</dbReference>
<dbReference type="Gene3D" id="1.10.10.10">
    <property type="entry name" value="Winged helix-like DNA-binding domain superfamily/Winged helix DNA-binding domain"/>
    <property type="match status" value="1"/>
</dbReference>
<proteinExistence type="predicted"/>